<reference evidence="8" key="1">
    <citation type="journal article" date="2019" name="Int. J. Syst. Evol. Microbiol.">
        <title>The Global Catalogue of Microorganisms (GCM) 10K type strain sequencing project: providing services to taxonomists for standard genome sequencing and annotation.</title>
        <authorList>
            <consortium name="The Broad Institute Genomics Platform"/>
            <consortium name="The Broad Institute Genome Sequencing Center for Infectious Disease"/>
            <person name="Wu L."/>
            <person name="Ma J."/>
        </authorList>
    </citation>
    <scope>NUCLEOTIDE SEQUENCE [LARGE SCALE GENOMIC DNA]</scope>
    <source>
        <strain evidence="8">CCUG 58412</strain>
    </source>
</reference>
<keyword evidence="8" id="KW-1185">Reference proteome</keyword>
<accession>A0ABW3F5G1</accession>
<evidence type="ECO:0000256" key="1">
    <source>
        <dbReference type="ARBA" id="ARBA00010296"/>
    </source>
</evidence>
<protein>
    <submittedName>
        <fullName evidence="7">Entericidin A/B family lipoprotein</fullName>
    </submittedName>
</protein>
<dbReference type="PROSITE" id="PS51257">
    <property type="entry name" value="PROKAR_LIPOPROTEIN"/>
    <property type="match status" value="1"/>
</dbReference>
<proteinExistence type="inferred from homology"/>
<comment type="similarity">
    <text evidence="1">Belongs to the EcnA/EcnB lipoprotein family.</text>
</comment>
<evidence type="ECO:0000256" key="3">
    <source>
        <dbReference type="ARBA" id="ARBA00022729"/>
    </source>
</evidence>
<dbReference type="Proteomes" id="UP001597128">
    <property type="component" value="Unassembled WGS sequence"/>
</dbReference>
<keyword evidence="4" id="KW-0472">Membrane</keyword>
<dbReference type="Pfam" id="PF08085">
    <property type="entry name" value="Entericidin"/>
    <property type="match status" value="1"/>
</dbReference>
<comment type="caution">
    <text evidence="7">The sequence shown here is derived from an EMBL/GenBank/DDBJ whole genome shotgun (WGS) entry which is preliminary data.</text>
</comment>
<gene>
    <name evidence="7" type="ORF">ACFQ1Z_03095</name>
</gene>
<keyword evidence="2" id="KW-1003">Cell membrane</keyword>
<evidence type="ECO:0000313" key="8">
    <source>
        <dbReference type="Proteomes" id="UP001597128"/>
    </source>
</evidence>
<keyword evidence="6 7" id="KW-0449">Lipoprotein</keyword>
<keyword evidence="5" id="KW-0564">Palmitate</keyword>
<dbReference type="InterPro" id="IPR012556">
    <property type="entry name" value="Entericidin"/>
</dbReference>
<sequence length="40" mass="4244">MSKLMMLVVVAMVLAGCNTMNGVGKDMEKAGEAVQRKSSQ</sequence>
<dbReference type="RefSeq" id="WP_379055539.1">
    <property type="nucleotide sequence ID" value="NZ_JBHTKB010000001.1"/>
</dbReference>
<organism evidence="7 8">
    <name type="scientific">Methylophilus luteus</name>
    <dbReference type="NCBI Taxonomy" id="640108"/>
    <lineage>
        <taxon>Bacteria</taxon>
        <taxon>Pseudomonadati</taxon>
        <taxon>Pseudomonadota</taxon>
        <taxon>Betaproteobacteria</taxon>
        <taxon>Nitrosomonadales</taxon>
        <taxon>Methylophilaceae</taxon>
        <taxon>Methylophilus</taxon>
    </lineage>
</organism>
<evidence type="ECO:0000256" key="5">
    <source>
        <dbReference type="ARBA" id="ARBA00023139"/>
    </source>
</evidence>
<evidence type="ECO:0000256" key="4">
    <source>
        <dbReference type="ARBA" id="ARBA00023136"/>
    </source>
</evidence>
<evidence type="ECO:0000313" key="7">
    <source>
        <dbReference type="EMBL" id="MFD0912525.1"/>
    </source>
</evidence>
<dbReference type="EMBL" id="JBHTKB010000001">
    <property type="protein sequence ID" value="MFD0912525.1"/>
    <property type="molecule type" value="Genomic_DNA"/>
</dbReference>
<keyword evidence="3" id="KW-0732">Signal</keyword>
<name>A0ABW3F5G1_9PROT</name>
<evidence type="ECO:0000256" key="2">
    <source>
        <dbReference type="ARBA" id="ARBA00022475"/>
    </source>
</evidence>
<evidence type="ECO:0000256" key="6">
    <source>
        <dbReference type="ARBA" id="ARBA00023288"/>
    </source>
</evidence>